<evidence type="ECO:0000313" key="3">
    <source>
        <dbReference type="EMBL" id="AEE44709.1"/>
    </source>
</evidence>
<feature type="transmembrane region" description="Helical" evidence="1">
    <location>
        <begin position="231"/>
        <end position="254"/>
    </location>
</feature>
<evidence type="ECO:0000313" key="4">
    <source>
        <dbReference type="Proteomes" id="UP000008460"/>
    </source>
</evidence>
<dbReference type="Proteomes" id="UP000008460">
    <property type="component" value="Chromosome"/>
</dbReference>
<dbReference type="PANTHER" id="PTHR34473">
    <property type="entry name" value="UPF0699 TRANSMEMBRANE PROTEIN YDBS"/>
    <property type="match status" value="1"/>
</dbReference>
<dbReference type="eggNOG" id="COG3428">
    <property type="taxonomic scope" value="Bacteria"/>
</dbReference>
<feature type="domain" description="YdbS-like PH" evidence="2">
    <location>
        <begin position="77"/>
        <end position="155"/>
    </location>
</feature>
<protein>
    <submittedName>
        <fullName evidence="3">Membrane-flanked domain protein</fullName>
    </submittedName>
</protein>
<evidence type="ECO:0000256" key="1">
    <source>
        <dbReference type="SAM" id="Phobius"/>
    </source>
</evidence>
<feature type="transmembrane region" description="Helical" evidence="1">
    <location>
        <begin position="21"/>
        <end position="40"/>
    </location>
</feature>
<dbReference type="InterPro" id="IPR014529">
    <property type="entry name" value="UCP026631"/>
</dbReference>
<dbReference type="RefSeq" id="WP_013769738.1">
    <property type="nucleotide sequence ID" value="NC_015514.1"/>
</dbReference>
<dbReference type="PANTHER" id="PTHR34473:SF2">
    <property type="entry name" value="UPF0699 TRANSMEMBRANE PROTEIN YDBT"/>
    <property type="match status" value="1"/>
</dbReference>
<reference evidence="3 4" key="1">
    <citation type="submission" date="2011-04" db="EMBL/GenBank/DDBJ databases">
        <title>Complete sequence of Cellulomonas fimi ATCC 484.</title>
        <authorList>
            <consortium name="US DOE Joint Genome Institute"/>
            <person name="Lucas S."/>
            <person name="Han J."/>
            <person name="Lapidus A."/>
            <person name="Cheng J.-F."/>
            <person name="Goodwin L."/>
            <person name="Pitluck S."/>
            <person name="Peters L."/>
            <person name="Chertkov O."/>
            <person name="Detter J.C."/>
            <person name="Han C."/>
            <person name="Tapia R."/>
            <person name="Land M."/>
            <person name="Hauser L."/>
            <person name="Kyrpides N."/>
            <person name="Ivanova N."/>
            <person name="Ovchinnikova G."/>
            <person name="Pagani I."/>
            <person name="Mead D."/>
            <person name="Brumm P."/>
            <person name="Woyke T."/>
        </authorList>
    </citation>
    <scope>NUCLEOTIDE SEQUENCE [LARGE SCALE GENOMIC DNA]</scope>
    <source>
        <strain evidence="4">ATCC 484 / DSM 20113 / JCM 1341 / NBRC 15513 / NCIMB 8980 / NCTC 7547</strain>
    </source>
</reference>
<organism evidence="3 4">
    <name type="scientific">Cellulomonas fimi (strain ATCC 484 / DSM 20113 / JCM 1341 / CCUG 24087 / LMG 16345 / NBRC 15513 / NCIMB 8980 / NCTC 7547 / NRS-133)</name>
    <dbReference type="NCBI Taxonomy" id="590998"/>
    <lineage>
        <taxon>Bacteria</taxon>
        <taxon>Bacillati</taxon>
        <taxon>Actinomycetota</taxon>
        <taxon>Actinomycetes</taxon>
        <taxon>Micrococcales</taxon>
        <taxon>Cellulomonadaceae</taxon>
        <taxon>Cellulomonas</taxon>
    </lineage>
</organism>
<feature type="transmembrane region" description="Helical" evidence="1">
    <location>
        <begin position="55"/>
        <end position="75"/>
    </location>
</feature>
<dbReference type="HOGENOM" id="CLU_024617_4_2_11"/>
<accession>F4GY41</accession>
<dbReference type="PIRSF" id="PIRSF026631">
    <property type="entry name" value="UCP026631"/>
    <property type="match status" value="1"/>
</dbReference>
<name>F4GY41_CELFA</name>
<dbReference type="STRING" id="590998.Celf_0569"/>
<keyword evidence="4" id="KW-1185">Reference proteome</keyword>
<feature type="domain" description="YdbS-like PH" evidence="2">
    <location>
        <begin position="411"/>
        <end position="487"/>
    </location>
</feature>
<dbReference type="KEGG" id="cfi:Celf_0569"/>
<dbReference type="Pfam" id="PF03703">
    <property type="entry name" value="bPH_2"/>
    <property type="match status" value="2"/>
</dbReference>
<keyword evidence="1" id="KW-0472">Membrane</keyword>
<dbReference type="AlphaFoldDB" id="F4GY41"/>
<proteinExistence type="predicted"/>
<dbReference type="InterPro" id="IPR005182">
    <property type="entry name" value="YdbS-like_PH"/>
</dbReference>
<dbReference type="EMBL" id="CP002666">
    <property type="protein sequence ID" value="AEE44709.1"/>
    <property type="molecule type" value="Genomic_DNA"/>
</dbReference>
<keyword evidence="1" id="KW-0812">Transmembrane</keyword>
<feature type="transmembrane region" description="Helical" evidence="1">
    <location>
        <begin position="260"/>
        <end position="279"/>
    </location>
</feature>
<sequence>MSGTAAPPQVDWRRMHPVTPVLKGWKIVVAVLVVGSYQAADDVQRLLELFEGQRWLIVLGALAAVALVGFAYSAVAWRMTRFAVTDEAVHLNTGIVFRQQRQARLDRLQAVDVVQPLLARLVGLAELKLEVAGGSGSAVSLAFLREQDALALRAELLALAAGLQRPTGTGPGAGGPPPADAVVAGGAAPLPDGAGPATAGVDLGKGGPATVRPVFEAAPEHQVYEVPMGRLVVATLRSGASVGVVVGTIGAVVLGLVTESFASVFFLFPALFGVVSYAWSRINQGASFRAATSPDGIRLRHGLTESRAQTVPPGRVQAIRASQGLWWRGPDWWRVEMNVAGYAVSGEQQRDTVLHPVATRDEVRTAVWLVLHDLGVEDPAAVVDAALTGTDTAHGFTVAPPRSRWVDPFGWRRHGVLVTERALVIRRGRWFRQVDVVPHERTQSLGLQQGPLQRRLRLASLVVHSTPGPVSPEIAHLDAAVAVALLDEQSERARTARASEGPELWMRQVVAVVGDAPTDPAEPSVPLVDPVAVVADAPSRLADPTGPGPEDRA</sequence>
<keyword evidence="1" id="KW-1133">Transmembrane helix</keyword>
<evidence type="ECO:0000259" key="2">
    <source>
        <dbReference type="Pfam" id="PF03703"/>
    </source>
</evidence>
<gene>
    <name evidence="3" type="ordered locus">Celf_0569</name>
</gene>